<dbReference type="EC" id="1.1.1.133" evidence="3 6"/>
<keyword evidence="9" id="KW-1185">Reference proteome</keyword>
<evidence type="ECO:0000313" key="8">
    <source>
        <dbReference type="EMBL" id="TWI57645.1"/>
    </source>
</evidence>
<comment type="pathway">
    <text evidence="1 6">Carbohydrate biosynthesis; dTDP-L-rhamnose biosynthesis.</text>
</comment>
<keyword evidence="6" id="KW-0560">Oxidoreductase</keyword>
<dbReference type="InterPro" id="IPR029903">
    <property type="entry name" value="RmlD-like-bd"/>
</dbReference>
<evidence type="ECO:0000256" key="1">
    <source>
        <dbReference type="ARBA" id="ARBA00004781"/>
    </source>
</evidence>
<sequence length="291" mass="32726">MKVLITGRNGQVSQALQKCLNPKHELVVLGRDSLDLSVAENIRTAISHVQPDLIINAAAYTAVDKAESDSDEAFKVNAMAPRVLAEEAATRDIPLIHYSTDYVFDGEKREPYVESDQTHPMSVYGHSKLQGEQGIQTVGHKYLILRTSWVYSQYGHNFLRTMHRLLQEKDELRVVADQLGIPTLADTIATTTDSLIDRIAAGQPGPWGIYHLTSTGKTTWFGFTEAIARELVQQGKLRAKLHPISTEDYPTPARRPLNSRLDCSAIQKDWGVVLPEWKSAFEQFWKEHYSL</sequence>
<dbReference type="CDD" id="cd05254">
    <property type="entry name" value="dTDP_HR_like_SDR_e"/>
    <property type="match status" value="1"/>
</dbReference>
<reference evidence="8 9" key="1">
    <citation type="journal article" date="2015" name="Stand. Genomic Sci.">
        <title>Genomic Encyclopedia of Bacterial and Archaeal Type Strains, Phase III: the genomes of soil and plant-associated and newly described type strains.</title>
        <authorList>
            <person name="Whitman W.B."/>
            <person name="Woyke T."/>
            <person name="Klenk H.P."/>
            <person name="Zhou Y."/>
            <person name="Lilburn T.G."/>
            <person name="Beck B.J."/>
            <person name="De Vos P."/>
            <person name="Vandamme P."/>
            <person name="Eisen J.A."/>
            <person name="Garrity G."/>
            <person name="Hugenholtz P."/>
            <person name="Kyrpides N.C."/>
        </authorList>
    </citation>
    <scope>NUCLEOTIDE SEQUENCE [LARGE SCALE GENOMIC DNA]</scope>
    <source>
        <strain evidence="8 9">CGMCC 1.6858</strain>
    </source>
</reference>
<dbReference type="Gene3D" id="3.90.25.10">
    <property type="entry name" value="UDP-galactose 4-epimerase, domain 1"/>
    <property type="match status" value="1"/>
</dbReference>
<dbReference type="EMBL" id="VLKY01000002">
    <property type="protein sequence ID" value="TWI57645.1"/>
    <property type="molecule type" value="Genomic_DNA"/>
</dbReference>
<protein>
    <recommendedName>
        <fullName evidence="4 6">dTDP-4-dehydrorhamnose reductase</fullName>
        <ecNumber evidence="3 6">1.1.1.133</ecNumber>
    </recommendedName>
</protein>
<dbReference type="Pfam" id="PF04321">
    <property type="entry name" value="RmlD_sub_bind"/>
    <property type="match status" value="1"/>
</dbReference>
<evidence type="ECO:0000259" key="7">
    <source>
        <dbReference type="Pfam" id="PF04321"/>
    </source>
</evidence>
<dbReference type="Proteomes" id="UP000316905">
    <property type="component" value="Unassembled WGS sequence"/>
</dbReference>
<evidence type="ECO:0000256" key="3">
    <source>
        <dbReference type="ARBA" id="ARBA00012929"/>
    </source>
</evidence>
<dbReference type="GO" id="GO:0019305">
    <property type="term" value="P:dTDP-rhamnose biosynthetic process"/>
    <property type="evidence" value="ECO:0007669"/>
    <property type="project" value="UniProtKB-UniPathway"/>
</dbReference>
<dbReference type="UniPathway" id="UPA00281"/>
<comment type="catalytic activity">
    <reaction evidence="5 6">
        <text>dTDP-beta-L-rhamnose + NADP(+) = dTDP-4-dehydro-beta-L-rhamnose + NADPH + H(+)</text>
        <dbReference type="Rhea" id="RHEA:21796"/>
        <dbReference type="ChEBI" id="CHEBI:15378"/>
        <dbReference type="ChEBI" id="CHEBI:57510"/>
        <dbReference type="ChEBI" id="CHEBI:57783"/>
        <dbReference type="ChEBI" id="CHEBI:58349"/>
        <dbReference type="ChEBI" id="CHEBI:62830"/>
        <dbReference type="EC" id="1.1.1.133"/>
    </reaction>
</comment>
<keyword evidence="6" id="KW-0521">NADP</keyword>
<dbReference type="NCBIfam" id="TIGR01214">
    <property type="entry name" value="rmlD"/>
    <property type="match status" value="1"/>
</dbReference>
<comment type="function">
    <text evidence="6">Catalyzes the reduction of dTDP-6-deoxy-L-lyxo-4-hexulose to yield dTDP-L-rhamnose.</text>
</comment>
<evidence type="ECO:0000313" key="9">
    <source>
        <dbReference type="Proteomes" id="UP000316905"/>
    </source>
</evidence>
<evidence type="ECO:0000256" key="2">
    <source>
        <dbReference type="ARBA" id="ARBA00010944"/>
    </source>
</evidence>
<dbReference type="SUPFAM" id="SSF51735">
    <property type="entry name" value="NAD(P)-binding Rossmann-fold domains"/>
    <property type="match status" value="1"/>
</dbReference>
<dbReference type="RefSeq" id="WP_145138508.1">
    <property type="nucleotide sequence ID" value="NZ_VLKY01000002.1"/>
</dbReference>
<dbReference type="GO" id="GO:0005829">
    <property type="term" value="C:cytosol"/>
    <property type="evidence" value="ECO:0007669"/>
    <property type="project" value="TreeGrafter"/>
</dbReference>
<evidence type="ECO:0000256" key="5">
    <source>
        <dbReference type="ARBA" id="ARBA00048200"/>
    </source>
</evidence>
<comment type="similarity">
    <text evidence="2 6">Belongs to the dTDP-4-dehydrorhamnose reductase family.</text>
</comment>
<name>A0A562QLR0_9PSED</name>
<dbReference type="PANTHER" id="PTHR10491">
    <property type="entry name" value="DTDP-4-DEHYDRORHAMNOSE REDUCTASE"/>
    <property type="match status" value="1"/>
</dbReference>
<proteinExistence type="inferred from homology"/>
<dbReference type="PANTHER" id="PTHR10491:SF4">
    <property type="entry name" value="METHIONINE ADENOSYLTRANSFERASE 2 SUBUNIT BETA"/>
    <property type="match status" value="1"/>
</dbReference>
<organism evidence="8 9">
    <name type="scientific">Pseudomonas duriflava</name>
    <dbReference type="NCBI Taxonomy" id="459528"/>
    <lineage>
        <taxon>Bacteria</taxon>
        <taxon>Pseudomonadati</taxon>
        <taxon>Pseudomonadota</taxon>
        <taxon>Gammaproteobacteria</taxon>
        <taxon>Pseudomonadales</taxon>
        <taxon>Pseudomonadaceae</taxon>
        <taxon>Pseudomonas</taxon>
    </lineage>
</organism>
<comment type="caution">
    <text evidence="8">The sequence shown here is derived from an EMBL/GenBank/DDBJ whole genome shotgun (WGS) entry which is preliminary data.</text>
</comment>
<dbReference type="InterPro" id="IPR005913">
    <property type="entry name" value="dTDP_dehydrorham_reduct"/>
</dbReference>
<dbReference type="GO" id="GO:0008831">
    <property type="term" value="F:dTDP-4-dehydrorhamnose reductase activity"/>
    <property type="evidence" value="ECO:0007669"/>
    <property type="project" value="UniProtKB-EC"/>
</dbReference>
<evidence type="ECO:0000256" key="4">
    <source>
        <dbReference type="ARBA" id="ARBA00017099"/>
    </source>
</evidence>
<dbReference type="AlphaFoldDB" id="A0A562QLR0"/>
<gene>
    <name evidence="8" type="ORF">IQ22_00862</name>
</gene>
<dbReference type="OrthoDB" id="9803892at2"/>
<accession>A0A562QLR0</accession>
<dbReference type="InterPro" id="IPR036291">
    <property type="entry name" value="NAD(P)-bd_dom_sf"/>
</dbReference>
<dbReference type="UniPathway" id="UPA00124"/>
<comment type="cofactor">
    <cofactor evidence="6">
        <name>Mg(2+)</name>
        <dbReference type="ChEBI" id="CHEBI:18420"/>
    </cofactor>
    <text evidence="6">Binds 1 Mg(2+) ion per monomer.</text>
</comment>
<dbReference type="Gene3D" id="3.40.50.720">
    <property type="entry name" value="NAD(P)-binding Rossmann-like Domain"/>
    <property type="match status" value="1"/>
</dbReference>
<evidence type="ECO:0000256" key="6">
    <source>
        <dbReference type="RuleBase" id="RU364082"/>
    </source>
</evidence>
<feature type="domain" description="RmlD-like substrate binding" evidence="7">
    <location>
        <begin position="1"/>
        <end position="287"/>
    </location>
</feature>
<dbReference type="GO" id="GO:0009243">
    <property type="term" value="P:O antigen biosynthetic process"/>
    <property type="evidence" value="ECO:0007669"/>
    <property type="project" value="UniProtKB-UniPathway"/>
</dbReference>